<dbReference type="GO" id="GO:0008966">
    <property type="term" value="F:phosphoglucosamine mutase activity"/>
    <property type="evidence" value="ECO:0007669"/>
    <property type="project" value="InterPro"/>
</dbReference>
<evidence type="ECO:0000313" key="11">
    <source>
        <dbReference type="EMBL" id="SUZ97097.1"/>
    </source>
</evidence>
<dbReference type="Pfam" id="PF02878">
    <property type="entry name" value="PGM_PMM_I"/>
    <property type="match status" value="1"/>
</dbReference>
<dbReference type="PANTHER" id="PTHR42946">
    <property type="entry name" value="PHOSPHOHEXOSE MUTASE"/>
    <property type="match status" value="1"/>
</dbReference>
<dbReference type="InterPro" id="IPR024086">
    <property type="entry name" value="GlmM_arc-type"/>
</dbReference>
<comment type="similarity">
    <text evidence="2">Belongs to the phosphohexose mutase family.</text>
</comment>
<dbReference type="GO" id="GO:0006048">
    <property type="term" value="P:UDP-N-acetylglucosamine biosynthetic process"/>
    <property type="evidence" value="ECO:0007669"/>
    <property type="project" value="TreeGrafter"/>
</dbReference>
<comment type="cofactor">
    <cofactor evidence="1">
        <name>Mg(2+)</name>
        <dbReference type="ChEBI" id="CHEBI:18420"/>
    </cofactor>
</comment>
<dbReference type="InterPro" id="IPR005843">
    <property type="entry name" value="A-D-PHexomutase_C"/>
</dbReference>
<dbReference type="InterPro" id="IPR016066">
    <property type="entry name" value="A-D-PHexomutase_CS"/>
</dbReference>
<feature type="domain" description="Alpha-D-phosphohexomutase alpha/beta/alpha" evidence="8">
    <location>
        <begin position="4"/>
        <end position="132"/>
    </location>
</feature>
<dbReference type="GO" id="GO:0004615">
    <property type="term" value="F:phosphomannomutase activity"/>
    <property type="evidence" value="ECO:0007669"/>
    <property type="project" value="TreeGrafter"/>
</dbReference>
<dbReference type="EMBL" id="UINC01002477">
    <property type="protein sequence ID" value="SUZ97097.1"/>
    <property type="molecule type" value="Genomic_DNA"/>
</dbReference>
<evidence type="ECO:0000256" key="1">
    <source>
        <dbReference type="ARBA" id="ARBA00001946"/>
    </source>
</evidence>
<dbReference type="GO" id="GO:0009252">
    <property type="term" value="P:peptidoglycan biosynthetic process"/>
    <property type="evidence" value="ECO:0007669"/>
    <property type="project" value="TreeGrafter"/>
</dbReference>
<dbReference type="GO" id="GO:0005975">
    <property type="term" value="P:carbohydrate metabolic process"/>
    <property type="evidence" value="ECO:0007669"/>
    <property type="project" value="InterPro"/>
</dbReference>
<evidence type="ECO:0000256" key="2">
    <source>
        <dbReference type="ARBA" id="ARBA00010231"/>
    </source>
</evidence>
<dbReference type="GO" id="GO:0005829">
    <property type="term" value="C:cytosol"/>
    <property type="evidence" value="ECO:0007669"/>
    <property type="project" value="TreeGrafter"/>
</dbReference>
<evidence type="ECO:0000256" key="4">
    <source>
        <dbReference type="ARBA" id="ARBA00022723"/>
    </source>
</evidence>
<dbReference type="SUPFAM" id="SSF53738">
    <property type="entry name" value="Phosphoglucomutase, first 3 domains"/>
    <property type="match status" value="3"/>
</dbReference>
<evidence type="ECO:0000259" key="8">
    <source>
        <dbReference type="Pfam" id="PF02878"/>
    </source>
</evidence>
<feature type="domain" description="Alpha-D-phosphohexomutase C-terminal" evidence="7">
    <location>
        <begin position="391"/>
        <end position="440"/>
    </location>
</feature>
<keyword evidence="3" id="KW-0597">Phosphoprotein</keyword>
<dbReference type="Gene3D" id="3.40.120.10">
    <property type="entry name" value="Alpha-D-Glucose-1,6-Bisphosphate, subunit A, domain 3"/>
    <property type="match status" value="3"/>
</dbReference>
<keyword evidence="6" id="KW-0413">Isomerase</keyword>
<dbReference type="InterPro" id="IPR050060">
    <property type="entry name" value="Phosphoglucosamine_mutase"/>
</dbReference>
<dbReference type="Gene3D" id="3.30.310.50">
    <property type="entry name" value="Alpha-D-phosphohexomutase, C-terminal domain"/>
    <property type="match status" value="1"/>
</dbReference>
<gene>
    <name evidence="11" type="ORF">METZ01_LOCUS49951</name>
</gene>
<organism evidence="11">
    <name type="scientific">marine metagenome</name>
    <dbReference type="NCBI Taxonomy" id="408172"/>
    <lineage>
        <taxon>unclassified sequences</taxon>
        <taxon>metagenomes</taxon>
        <taxon>ecological metagenomes</taxon>
    </lineage>
</organism>
<sequence>MQLIRGISGIRGIVGDSLTDSVLIRHIQAFSELQGNGNILLARDSRSHGTSFINTGCDALIKCGRKAFNYGIIPTPTAQFLVEKNKMAGGIVITASHNPTEWNGLKFIDSDGCFLNGEKNNRLFEIADSQTFNLLQNGSAMQREHGYNAHIEHTLNLSINDVNAIKKRSFSVVVDAVNGAGSHALPAMLEALGCKVHRLFCEPNGEFPRGPEPLADNLKNLGEAVQLQNADAGFATDPDGDRLAVVDENGHPLSEEYTLTICADGFFNTTGSTKPLVTNLSSTLALDKVAEKYGSSVIRSAVGEINVVNKMKEVGAELGGEGNGGVILPESHYGRDSLVGATMFLNRMAQDTQKVSEIFKSMPQFAMVKDKIELGSVDPQSAMDKIELNFTDAKSDKTDGLKLIWENSWVHIRESNTEPIIRIYAEGKTEKIATDLVELVKQLV</sequence>
<dbReference type="SUPFAM" id="SSF55957">
    <property type="entry name" value="Phosphoglucomutase, C-terminal domain"/>
    <property type="match status" value="1"/>
</dbReference>
<dbReference type="InterPro" id="IPR036900">
    <property type="entry name" value="A-D-PHexomutase_C_sf"/>
</dbReference>
<evidence type="ECO:0000259" key="7">
    <source>
        <dbReference type="Pfam" id="PF00408"/>
    </source>
</evidence>
<dbReference type="Pfam" id="PF02880">
    <property type="entry name" value="PGM_PMM_III"/>
    <property type="match status" value="1"/>
</dbReference>
<protein>
    <recommendedName>
        <fullName evidence="12">Phosphoglucosamine mutase</fullName>
    </recommendedName>
</protein>
<accession>A0A381S4E1</accession>
<dbReference type="InterPro" id="IPR005844">
    <property type="entry name" value="A-D-PHexomutase_a/b/a-I"/>
</dbReference>
<dbReference type="InterPro" id="IPR005846">
    <property type="entry name" value="A-D-PHexomutase_a/b/a-III"/>
</dbReference>
<proteinExistence type="inferred from homology"/>
<feature type="domain" description="Alpha-D-phosphohexomutase alpha/beta/alpha" evidence="9">
    <location>
        <begin position="150"/>
        <end position="250"/>
    </location>
</feature>
<reference evidence="11" key="1">
    <citation type="submission" date="2018-05" db="EMBL/GenBank/DDBJ databases">
        <authorList>
            <person name="Lanie J.A."/>
            <person name="Ng W.-L."/>
            <person name="Kazmierczak K.M."/>
            <person name="Andrzejewski T.M."/>
            <person name="Davidsen T.M."/>
            <person name="Wayne K.J."/>
            <person name="Tettelin H."/>
            <person name="Glass J.I."/>
            <person name="Rusch D."/>
            <person name="Podicherti R."/>
            <person name="Tsui H.-C.T."/>
            <person name="Winkler M.E."/>
        </authorList>
    </citation>
    <scope>NUCLEOTIDE SEQUENCE</scope>
</reference>
<dbReference type="PRINTS" id="PR00509">
    <property type="entry name" value="PGMPMM"/>
</dbReference>
<evidence type="ECO:0000256" key="5">
    <source>
        <dbReference type="ARBA" id="ARBA00022842"/>
    </source>
</evidence>
<dbReference type="PANTHER" id="PTHR42946:SF1">
    <property type="entry name" value="PHOSPHOGLUCOMUTASE (ALPHA-D-GLUCOSE-1,6-BISPHOSPHATE-DEPENDENT)"/>
    <property type="match status" value="1"/>
</dbReference>
<name>A0A381S4E1_9ZZZZ</name>
<dbReference type="NCBIfam" id="TIGR03990">
    <property type="entry name" value="Arch_GlmM"/>
    <property type="match status" value="1"/>
</dbReference>
<evidence type="ECO:0008006" key="12">
    <source>
        <dbReference type="Google" id="ProtNLM"/>
    </source>
</evidence>
<evidence type="ECO:0000256" key="6">
    <source>
        <dbReference type="ARBA" id="ARBA00023235"/>
    </source>
</evidence>
<dbReference type="InterPro" id="IPR016055">
    <property type="entry name" value="A-D-PHexomutase_a/b/a-I/II/III"/>
</dbReference>
<keyword evidence="4" id="KW-0479">Metal-binding</keyword>
<dbReference type="InterPro" id="IPR005845">
    <property type="entry name" value="A-D-PHexomutase_a/b/a-II"/>
</dbReference>
<keyword evidence="5" id="KW-0460">Magnesium</keyword>
<dbReference type="InterPro" id="IPR005841">
    <property type="entry name" value="Alpha-D-phosphohexomutase_SF"/>
</dbReference>
<evidence type="ECO:0000259" key="10">
    <source>
        <dbReference type="Pfam" id="PF02880"/>
    </source>
</evidence>
<dbReference type="Pfam" id="PF00408">
    <property type="entry name" value="PGM_PMM_IV"/>
    <property type="match status" value="1"/>
</dbReference>
<dbReference type="AlphaFoldDB" id="A0A381S4E1"/>
<feature type="domain" description="Alpha-D-phosphohexomutase alpha/beta/alpha" evidence="10">
    <location>
        <begin position="257"/>
        <end position="363"/>
    </location>
</feature>
<evidence type="ECO:0000259" key="9">
    <source>
        <dbReference type="Pfam" id="PF02879"/>
    </source>
</evidence>
<dbReference type="PROSITE" id="PS00710">
    <property type="entry name" value="PGM_PMM"/>
    <property type="match status" value="1"/>
</dbReference>
<dbReference type="GO" id="GO:0000287">
    <property type="term" value="F:magnesium ion binding"/>
    <property type="evidence" value="ECO:0007669"/>
    <property type="project" value="InterPro"/>
</dbReference>
<evidence type="ECO:0000256" key="3">
    <source>
        <dbReference type="ARBA" id="ARBA00022553"/>
    </source>
</evidence>
<dbReference type="Pfam" id="PF02879">
    <property type="entry name" value="PGM_PMM_II"/>
    <property type="match status" value="1"/>
</dbReference>